<dbReference type="EMBL" id="AACKMW020000023">
    <property type="protein sequence ID" value="MPB99239.1"/>
    <property type="molecule type" value="Genomic_DNA"/>
</dbReference>
<proteinExistence type="predicted"/>
<evidence type="ECO:0000313" key="1">
    <source>
        <dbReference type="EMBL" id="MPB99239.1"/>
    </source>
</evidence>
<gene>
    <name evidence="1" type="ORF">A0Z09_004105</name>
</gene>
<organism evidence="1 2">
    <name type="scientific">Campylobacter subantarcticus</name>
    <dbReference type="NCBI Taxonomy" id="497724"/>
    <lineage>
        <taxon>Bacteria</taxon>
        <taxon>Pseudomonadati</taxon>
        <taxon>Campylobacterota</taxon>
        <taxon>Epsilonproteobacteria</taxon>
        <taxon>Campylobacterales</taxon>
        <taxon>Campylobacteraceae</taxon>
        <taxon>Campylobacter</taxon>
    </lineage>
</organism>
<dbReference type="Proteomes" id="UP000364097">
    <property type="component" value="Unassembled WGS sequence"/>
</dbReference>
<evidence type="ECO:0000313" key="2">
    <source>
        <dbReference type="Proteomes" id="UP000364097"/>
    </source>
</evidence>
<dbReference type="InterPro" id="IPR046507">
    <property type="entry name" value="DUF6685"/>
</dbReference>
<name>A0ABW9N4N0_9BACT</name>
<sequence>MKFIERLIDKYFCIKTIVALLKEDFESYNVFQLNKINCFAFHGGDLKLLRIRTSYDDNWKAFEDLINRMIIIEKYQEVEKFNICLIKSISCSKSNNIGNYFYNIDIRNAHIKPKDILYLFGFNNYKTSEKKSEWELQACLEHSINNEVLRFTYYKWNDWYEWNNSNGSHHLATALYHLRNANEKFYIKALVENQELNREVISELIEKYEIFMSHEKNAWKFFSLLDTPILGRHMKIFYIVGQDNLRLIVFEKAYFEKDCTGQLILKILNKMDSRYFFGWNDKLKEYLN</sequence>
<dbReference type="RefSeq" id="WP_043019600.1">
    <property type="nucleotide sequence ID" value="NZ_AACKMW020000023.1"/>
</dbReference>
<reference evidence="1" key="1">
    <citation type="submission" date="2019-08" db="EMBL/GenBank/DDBJ databases">
        <title>Rapid identification of Enteric Bacteria from Whole Genome Sequences (WGS) using Average Nucleotide Identity (ANI).</title>
        <authorList>
            <person name="Lane C."/>
        </authorList>
    </citation>
    <scope>NUCLEOTIDE SEQUENCE [LARGE SCALE GENOMIC DNA]</scope>
    <source>
        <strain evidence="1">2010D-8461</strain>
    </source>
</reference>
<keyword evidence="2" id="KW-1185">Reference proteome</keyword>
<comment type="caution">
    <text evidence="1">The sequence shown here is derived from an EMBL/GenBank/DDBJ whole genome shotgun (WGS) entry which is preliminary data.</text>
</comment>
<protein>
    <submittedName>
        <fullName evidence="1">Uncharacterized protein</fullName>
    </submittedName>
</protein>
<dbReference type="Pfam" id="PF20390">
    <property type="entry name" value="DUF6685"/>
    <property type="match status" value="1"/>
</dbReference>
<accession>A0ABW9N4N0</accession>